<dbReference type="FunFam" id="3.90.870.10:FF:000009">
    <property type="entry name" value="Threonylcarbamoyl-AMP synthase, putative"/>
    <property type="match status" value="1"/>
</dbReference>
<evidence type="ECO:0000259" key="15">
    <source>
        <dbReference type="PROSITE" id="PS51163"/>
    </source>
</evidence>
<dbReference type="InterPro" id="IPR006070">
    <property type="entry name" value="Sua5-like_dom"/>
</dbReference>
<comment type="similarity">
    <text evidence="2 13">Belongs to the SUA5 family.</text>
</comment>
<name>A0A2W2C674_9HYPH</name>
<dbReference type="PIRSF" id="PIRSF004930">
    <property type="entry name" value="Tln_factor_SUA5"/>
    <property type="match status" value="1"/>
</dbReference>
<evidence type="ECO:0000256" key="5">
    <source>
        <dbReference type="ARBA" id="ARBA00022490"/>
    </source>
</evidence>
<evidence type="ECO:0000256" key="9">
    <source>
        <dbReference type="ARBA" id="ARBA00022741"/>
    </source>
</evidence>
<dbReference type="GO" id="GO:0000049">
    <property type="term" value="F:tRNA binding"/>
    <property type="evidence" value="ECO:0007669"/>
    <property type="project" value="TreeGrafter"/>
</dbReference>
<protein>
    <recommendedName>
        <fullName evidence="4 13">Threonylcarbamoyl-AMP synthase</fullName>
        <shortName evidence="13">TC-AMP synthase</shortName>
        <ecNumber evidence="3 13">2.7.7.87</ecNumber>
    </recommendedName>
    <alternativeName>
        <fullName evidence="11 13">L-threonylcarbamoyladenylate synthase</fullName>
    </alternativeName>
</protein>
<dbReference type="InterPro" id="IPR005145">
    <property type="entry name" value="Sua5_C"/>
</dbReference>
<dbReference type="GO" id="GO:0006450">
    <property type="term" value="P:regulation of translational fidelity"/>
    <property type="evidence" value="ECO:0007669"/>
    <property type="project" value="TreeGrafter"/>
</dbReference>
<feature type="binding site" evidence="14">
    <location>
        <position position="143"/>
    </location>
    <ligand>
        <name>ATP</name>
        <dbReference type="ChEBI" id="CHEBI:30616"/>
    </ligand>
</feature>
<dbReference type="InterPro" id="IPR050156">
    <property type="entry name" value="TC-AMP_synthase_SUA5"/>
</dbReference>
<dbReference type="GO" id="GO:0005737">
    <property type="term" value="C:cytoplasm"/>
    <property type="evidence" value="ECO:0007669"/>
    <property type="project" value="UniProtKB-SubCell"/>
</dbReference>
<feature type="binding site" evidence="14">
    <location>
        <position position="53"/>
    </location>
    <ligand>
        <name>ATP</name>
        <dbReference type="ChEBI" id="CHEBI:30616"/>
    </ligand>
</feature>
<evidence type="ECO:0000256" key="11">
    <source>
        <dbReference type="ARBA" id="ARBA00029774"/>
    </source>
</evidence>
<evidence type="ECO:0000256" key="10">
    <source>
        <dbReference type="ARBA" id="ARBA00022840"/>
    </source>
</evidence>
<dbReference type="NCBIfam" id="TIGR00057">
    <property type="entry name" value="L-threonylcarbamoyladenylate synthase"/>
    <property type="match status" value="1"/>
</dbReference>
<feature type="binding site" evidence="14">
    <location>
        <position position="187"/>
    </location>
    <ligand>
        <name>ATP</name>
        <dbReference type="ChEBI" id="CHEBI:30616"/>
    </ligand>
</feature>
<keyword evidence="9 13" id="KW-0547">Nucleotide-binding</keyword>
<reference evidence="17" key="1">
    <citation type="submission" date="2018-06" db="EMBL/GenBank/DDBJ databases">
        <title>Aestuariibacter litoralis strain KCTC 52945T.</title>
        <authorList>
            <person name="Li X."/>
            <person name="Salam N."/>
            <person name="Li J.-L."/>
            <person name="Chen Y.-M."/>
            <person name="Yang Z.-W."/>
            <person name="Zhang L.-Y."/>
            <person name="Han M.-X."/>
            <person name="Xiao M."/>
            <person name="Li W.-J."/>
        </authorList>
    </citation>
    <scope>NUCLEOTIDE SEQUENCE [LARGE SCALE GENOMIC DNA]</scope>
    <source>
        <strain evidence="17">KCTC 52945</strain>
    </source>
</reference>
<evidence type="ECO:0000256" key="13">
    <source>
        <dbReference type="PIRNR" id="PIRNR004930"/>
    </source>
</evidence>
<dbReference type="Gene3D" id="3.40.50.11030">
    <property type="entry name" value="Threonylcarbamoyl-AMP synthase, C-terminal domain"/>
    <property type="match status" value="1"/>
</dbReference>
<keyword evidence="10 13" id="KW-0067">ATP-binding</keyword>
<keyword evidence="6 13" id="KW-0808">Transferase</keyword>
<evidence type="ECO:0000256" key="1">
    <source>
        <dbReference type="ARBA" id="ARBA00004496"/>
    </source>
</evidence>
<feature type="binding site" evidence="14">
    <location>
        <position position="173"/>
    </location>
    <ligand>
        <name>L-threonine</name>
        <dbReference type="ChEBI" id="CHEBI:57926"/>
    </ligand>
</feature>
<accession>A0A2W2C674</accession>
<evidence type="ECO:0000256" key="12">
    <source>
        <dbReference type="ARBA" id="ARBA00048366"/>
    </source>
</evidence>
<keyword evidence="7 13" id="KW-0819">tRNA processing</keyword>
<dbReference type="Gene3D" id="3.90.870.10">
    <property type="entry name" value="DHBP synthase"/>
    <property type="match status" value="1"/>
</dbReference>
<dbReference type="SUPFAM" id="SSF55821">
    <property type="entry name" value="YrdC/RibB"/>
    <property type="match status" value="1"/>
</dbReference>
<evidence type="ECO:0000256" key="8">
    <source>
        <dbReference type="ARBA" id="ARBA00022695"/>
    </source>
</evidence>
<feature type="binding site" evidence="14">
    <location>
        <position position="49"/>
    </location>
    <ligand>
        <name>ATP</name>
        <dbReference type="ChEBI" id="CHEBI:30616"/>
    </ligand>
</feature>
<dbReference type="PROSITE" id="PS51163">
    <property type="entry name" value="YRDC"/>
    <property type="match status" value="1"/>
</dbReference>
<evidence type="ECO:0000256" key="6">
    <source>
        <dbReference type="ARBA" id="ARBA00022679"/>
    </source>
</evidence>
<dbReference type="EC" id="2.7.7.87" evidence="3 13"/>
<dbReference type="Pfam" id="PF01300">
    <property type="entry name" value="Sua5_yciO_yrdC"/>
    <property type="match status" value="1"/>
</dbReference>
<dbReference type="GO" id="GO:0061710">
    <property type="term" value="F:L-threonylcarbamoyladenylate synthase"/>
    <property type="evidence" value="ECO:0007669"/>
    <property type="project" value="UniProtKB-EC"/>
</dbReference>
<dbReference type="AlphaFoldDB" id="A0A2W2C674"/>
<comment type="caution">
    <text evidence="16">The sequence shown here is derived from an EMBL/GenBank/DDBJ whole genome shotgun (WGS) entry which is preliminary data.</text>
</comment>
<dbReference type="PANTHER" id="PTHR17490">
    <property type="entry name" value="SUA5"/>
    <property type="match status" value="1"/>
</dbReference>
<dbReference type="Proteomes" id="UP000248795">
    <property type="component" value="Unassembled WGS sequence"/>
</dbReference>
<evidence type="ECO:0000256" key="4">
    <source>
        <dbReference type="ARBA" id="ARBA00015492"/>
    </source>
</evidence>
<evidence type="ECO:0000256" key="2">
    <source>
        <dbReference type="ARBA" id="ARBA00007663"/>
    </source>
</evidence>
<feature type="binding site" evidence="14">
    <location>
        <position position="135"/>
    </location>
    <ligand>
        <name>ATP</name>
        <dbReference type="ChEBI" id="CHEBI:30616"/>
    </ligand>
</feature>
<feature type="domain" description="YrdC-like" evidence="15">
    <location>
        <begin position="4"/>
        <end position="191"/>
    </location>
</feature>
<evidence type="ECO:0000256" key="7">
    <source>
        <dbReference type="ARBA" id="ARBA00022694"/>
    </source>
</evidence>
<evidence type="ECO:0000313" key="16">
    <source>
        <dbReference type="EMBL" id="PZF75633.1"/>
    </source>
</evidence>
<dbReference type="PANTHER" id="PTHR17490:SF16">
    <property type="entry name" value="THREONYLCARBAMOYL-AMP SYNTHASE"/>
    <property type="match status" value="1"/>
</dbReference>
<gene>
    <name evidence="16" type="ORF">DK847_17480</name>
</gene>
<comment type="subcellular location">
    <subcellularLocation>
        <location evidence="1 13">Cytoplasm</location>
    </subcellularLocation>
</comment>
<dbReference type="Pfam" id="PF03481">
    <property type="entry name" value="Sua5_C"/>
    <property type="match status" value="1"/>
</dbReference>
<proteinExistence type="inferred from homology"/>
<feature type="binding site" evidence="14">
    <location>
        <position position="26"/>
    </location>
    <ligand>
        <name>L-threonine</name>
        <dbReference type="ChEBI" id="CHEBI:57926"/>
    </ligand>
</feature>
<feature type="binding site" evidence="14">
    <location>
        <position position="223"/>
    </location>
    <ligand>
        <name>ATP</name>
        <dbReference type="ChEBI" id="CHEBI:30616"/>
    </ligand>
</feature>
<keyword evidence="17" id="KW-1185">Reference proteome</keyword>
<feature type="binding site" evidence="14">
    <location>
        <position position="58"/>
    </location>
    <ligand>
        <name>L-threonine</name>
        <dbReference type="ChEBI" id="CHEBI:57926"/>
    </ligand>
</feature>
<dbReference type="RefSeq" id="WP_111199827.1">
    <property type="nucleotide sequence ID" value="NZ_QKVK01000009.1"/>
</dbReference>
<evidence type="ECO:0000256" key="3">
    <source>
        <dbReference type="ARBA" id="ARBA00012584"/>
    </source>
</evidence>
<evidence type="ECO:0000256" key="14">
    <source>
        <dbReference type="PIRSR" id="PIRSR004930-1"/>
    </source>
</evidence>
<dbReference type="InterPro" id="IPR038385">
    <property type="entry name" value="Sua5/YwlC_C"/>
</dbReference>
<dbReference type="GO" id="GO:0003725">
    <property type="term" value="F:double-stranded RNA binding"/>
    <property type="evidence" value="ECO:0007669"/>
    <property type="project" value="UniProtKB-UniRule"/>
</dbReference>
<dbReference type="GO" id="GO:0008033">
    <property type="term" value="P:tRNA processing"/>
    <property type="evidence" value="ECO:0007669"/>
    <property type="project" value="UniProtKB-KW"/>
</dbReference>
<keyword evidence="8 13" id="KW-0548">Nucleotidyltransferase</keyword>
<comment type="catalytic activity">
    <reaction evidence="12 13">
        <text>L-threonine + hydrogencarbonate + ATP = L-threonylcarbamoyladenylate + diphosphate + H2O</text>
        <dbReference type="Rhea" id="RHEA:36407"/>
        <dbReference type="ChEBI" id="CHEBI:15377"/>
        <dbReference type="ChEBI" id="CHEBI:17544"/>
        <dbReference type="ChEBI" id="CHEBI:30616"/>
        <dbReference type="ChEBI" id="CHEBI:33019"/>
        <dbReference type="ChEBI" id="CHEBI:57926"/>
        <dbReference type="ChEBI" id="CHEBI:73682"/>
        <dbReference type="EC" id="2.7.7.87"/>
    </reaction>
</comment>
<feature type="binding site" evidence="14">
    <location>
        <position position="133"/>
    </location>
    <ligand>
        <name>L-threonine</name>
        <dbReference type="ChEBI" id="CHEBI:57926"/>
    </ligand>
</feature>
<evidence type="ECO:0000313" key="17">
    <source>
        <dbReference type="Proteomes" id="UP000248795"/>
    </source>
</evidence>
<dbReference type="EMBL" id="QKVK01000009">
    <property type="protein sequence ID" value="PZF75633.1"/>
    <property type="molecule type" value="Genomic_DNA"/>
</dbReference>
<dbReference type="GO" id="GO:0005524">
    <property type="term" value="F:ATP binding"/>
    <property type="evidence" value="ECO:0007669"/>
    <property type="project" value="UniProtKB-UniRule"/>
</dbReference>
<sequence>MVSHTDIEAAAQALREGRLVAFPTETVYGLGADATNGEAVARVYAAKGRPSFNPLIAHVPDAEAAFALGDFSAEARALARAFWPGPLSLVVPRAPDCPVSLLASSGLDSIAIRVPSHPVALELLKAAGRPVVAPSANPSGKISPTTADHVRRHLKDKVAAVLDGGRCKVGVESTVVSVLADGPKLLRHGGIPRAEIEKVLGHAIAVESHSERPHAPGQLLSHYAPHAELRLNADAPRAGEAYLGFGPLHAHGTWTLSATGDLVEAAASLFRLLHEIDATGVARIAVAPIPHHGLGEAINDRLLRAAAPRNA</sequence>
<organism evidence="16 17">
    <name type="scientific">Aestuariivirga litoralis</name>
    <dbReference type="NCBI Taxonomy" id="2650924"/>
    <lineage>
        <taxon>Bacteria</taxon>
        <taxon>Pseudomonadati</taxon>
        <taxon>Pseudomonadota</taxon>
        <taxon>Alphaproteobacteria</taxon>
        <taxon>Hyphomicrobiales</taxon>
        <taxon>Aestuariivirgaceae</taxon>
        <taxon>Aestuariivirga</taxon>
    </lineage>
</organism>
<keyword evidence="5 13" id="KW-0963">Cytoplasm</keyword>
<comment type="function">
    <text evidence="13">Required for the formation of a threonylcarbamoyl group on adenosine at position 37 (t(6)A37) in tRNAs that read codons beginning with adenine.</text>
</comment>
<feature type="binding site" evidence="14">
    <location>
        <position position="113"/>
    </location>
    <ligand>
        <name>L-threonine</name>
        <dbReference type="ChEBI" id="CHEBI:57926"/>
    </ligand>
</feature>
<dbReference type="InterPro" id="IPR010923">
    <property type="entry name" value="T(6)A37_SUA5"/>
</dbReference>
<dbReference type="InterPro" id="IPR017945">
    <property type="entry name" value="DHBP_synth_RibB-like_a/b_dom"/>
</dbReference>